<reference evidence="3" key="1">
    <citation type="journal article" date="2010" name="PLoS ONE">
        <title>The complete genome sequence of Cupriavidus metallidurans strain CH34, a master survivalist in harsh and anthropogenic environments.</title>
        <authorList>
            <person name="Janssen P.J."/>
            <person name="Van Houdt R."/>
            <person name="Moors H."/>
            <person name="Monsieurs P."/>
            <person name="Morin N."/>
            <person name="Michaux A."/>
            <person name="Benotmane M.A."/>
            <person name="Leys N."/>
            <person name="Vallaeys T."/>
            <person name="Lapidus A."/>
            <person name="Monchy S."/>
            <person name="Medigue C."/>
            <person name="Taghavi S."/>
            <person name="McCorkle S."/>
            <person name="Dunn J."/>
            <person name="van der Lelie D."/>
            <person name="Mergeay M."/>
        </authorList>
    </citation>
    <scope>NUCLEOTIDE SEQUENCE [LARGE SCALE GENOMIC DNA]</scope>
    <source>
        <strain evidence="3">ATCC 43123 / DSM 2839 / NBRC 102507 / CH34</strain>
    </source>
</reference>
<dbReference type="EMBL" id="CP000352">
    <property type="protein sequence ID" value="ADC45183.1"/>
    <property type="molecule type" value="Genomic_DNA"/>
</dbReference>
<evidence type="ECO:0000313" key="3">
    <source>
        <dbReference type="Proteomes" id="UP000002429"/>
    </source>
</evidence>
<evidence type="ECO:0000256" key="1">
    <source>
        <dbReference type="SAM" id="MobiDB-lite"/>
    </source>
</evidence>
<dbReference type="AlphaFoldDB" id="D3DY13"/>
<organism evidence="2 3">
    <name type="scientific">Cupriavidus metallidurans (strain ATCC 43123 / DSM 2839 / NBRC 102507 / CH34)</name>
    <name type="common">Ralstonia metallidurans</name>
    <dbReference type="NCBI Taxonomy" id="266264"/>
    <lineage>
        <taxon>Bacteria</taxon>
        <taxon>Pseudomonadati</taxon>
        <taxon>Pseudomonadota</taxon>
        <taxon>Betaproteobacteria</taxon>
        <taxon>Burkholderiales</taxon>
        <taxon>Burkholderiaceae</taxon>
        <taxon>Cupriavidus</taxon>
    </lineage>
</organism>
<feature type="region of interest" description="Disordered" evidence="1">
    <location>
        <begin position="1"/>
        <end position="68"/>
    </location>
</feature>
<dbReference type="STRING" id="266264.Rmet_6582"/>
<name>D3DY13_CUPMC</name>
<dbReference type="KEGG" id="rme:Rmet_6582"/>
<gene>
    <name evidence="2" type="ordered locus">Rmet_6582</name>
</gene>
<keyword evidence="3" id="KW-1185">Reference proteome</keyword>
<proteinExistence type="predicted"/>
<evidence type="ECO:0000313" key="2">
    <source>
        <dbReference type="EMBL" id="ADC45183.1"/>
    </source>
</evidence>
<dbReference type="Proteomes" id="UP000002429">
    <property type="component" value="Chromosome"/>
</dbReference>
<sequence length="68" mass="7408">MRWWHGHGPSFRNRRTPSIDPSPAGGEGGQHRAIPTLSVRAPFSQAGEGLGERAKASYADDLTPKRAR</sequence>
<protein>
    <submittedName>
        <fullName evidence="2">Uncharacterized protein</fullName>
    </submittedName>
</protein>
<dbReference type="HOGENOM" id="CLU_2790984_0_0_4"/>
<accession>D3DY13</accession>